<evidence type="ECO:0000313" key="2">
    <source>
        <dbReference type="EMBL" id="CAH1781605.1"/>
    </source>
</evidence>
<organism evidence="2 3">
    <name type="scientific">Owenia fusiformis</name>
    <name type="common">Polychaete worm</name>
    <dbReference type="NCBI Taxonomy" id="6347"/>
    <lineage>
        <taxon>Eukaryota</taxon>
        <taxon>Metazoa</taxon>
        <taxon>Spiralia</taxon>
        <taxon>Lophotrochozoa</taxon>
        <taxon>Annelida</taxon>
        <taxon>Polychaeta</taxon>
        <taxon>Sedentaria</taxon>
        <taxon>Canalipalpata</taxon>
        <taxon>Sabellida</taxon>
        <taxon>Oweniida</taxon>
        <taxon>Oweniidae</taxon>
        <taxon>Owenia</taxon>
    </lineage>
</organism>
<gene>
    <name evidence="2" type="ORF">OFUS_LOCUS8166</name>
</gene>
<evidence type="ECO:0000313" key="3">
    <source>
        <dbReference type="Proteomes" id="UP000749559"/>
    </source>
</evidence>
<dbReference type="Proteomes" id="UP000749559">
    <property type="component" value="Unassembled WGS sequence"/>
</dbReference>
<comment type="caution">
    <text evidence="2">The sequence shown here is derived from an EMBL/GenBank/DDBJ whole genome shotgun (WGS) entry which is preliminary data.</text>
</comment>
<sequence>MDKFYSISYTWYGLIGIIVTFTVGMLVSLVTGFSDKDDVDEATYIKWPDLLFCCLPESYRVRLWRKIT</sequence>
<name>A0A8S4NKT6_OWEFU</name>
<reference evidence="2" key="1">
    <citation type="submission" date="2022-03" db="EMBL/GenBank/DDBJ databases">
        <authorList>
            <person name="Martin C."/>
        </authorList>
    </citation>
    <scope>NUCLEOTIDE SEQUENCE</scope>
</reference>
<accession>A0A8S4NKT6</accession>
<keyword evidence="1" id="KW-0472">Membrane</keyword>
<keyword evidence="1" id="KW-0812">Transmembrane</keyword>
<dbReference type="OrthoDB" id="10624940at2759"/>
<dbReference type="AlphaFoldDB" id="A0A8S4NKT6"/>
<protein>
    <submittedName>
        <fullName evidence="2">Uncharacterized protein</fullName>
    </submittedName>
</protein>
<feature type="non-terminal residue" evidence="2">
    <location>
        <position position="68"/>
    </location>
</feature>
<proteinExistence type="predicted"/>
<keyword evidence="1" id="KW-1133">Transmembrane helix</keyword>
<keyword evidence="3" id="KW-1185">Reference proteome</keyword>
<dbReference type="EMBL" id="CAIIXF020000004">
    <property type="protein sequence ID" value="CAH1781605.1"/>
    <property type="molecule type" value="Genomic_DNA"/>
</dbReference>
<evidence type="ECO:0000256" key="1">
    <source>
        <dbReference type="SAM" id="Phobius"/>
    </source>
</evidence>
<feature type="transmembrane region" description="Helical" evidence="1">
    <location>
        <begin position="12"/>
        <end position="33"/>
    </location>
</feature>